<organism evidence="7 8">
    <name type="scientific">Luteolibacter arcticus</name>
    <dbReference type="NCBI Taxonomy" id="1581411"/>
    <lineage>
        <taxon>Bacteria</taxon>
        <taxon>Pseudomonadati</taxon>
        <taxon>Verrucomicrobiota</taxon>
        <taxon>Verrucomicrobiia</taxon>
        <taxon>Verrucomicrobiales</taxon>
        <taxon>Verrucomicrobiaceae</taxon>
        <taxon>Luteolibacter</taxon>
    </lineage>
</organism>
<dbReference type="SMART" id="SM00849">
    <property type="entry name" value="Lactamase_B"/>
    <property type="match status" value="1"/>
</dbReference>
<name>A0ABT3GP65_9BACT</name>
<evidence type="ECO:0000256" key="1">
    <source>
        <dbReference type="ARBA" id="ARBA00001947"/>
    </source>
</evidence>
<dbReference type="Pfam" id="PF00753">
    <property type="entry name" value="Lactamase_B"/>
    <property type="match status" value="1"/>
</dbReference>
<evidence type="ECO:0000313" key="8">
    <source>
        <dbReference type="Proteomes" id="UP001320876"/>
    </source>
</evidence>
<sequence length="203" mass="21656">MPERFTGGFFQTNGYLLNAPDGSHLLVDAPMGAAAWLKAKDIVPAAVLLTHQHIDHVEDAAAIAAMGARVYAFSPHSSDLTLEALLQGFGMQVRVEPFVVDQLLEGCQELEVGGLRMRLAHVPGHSADSVTFYVPELGELFSGDTLMAQGLGRSDFPGGNGTLLIDGIREKLFALPENTQVFPGHGPDTTIGAERAENPYCGD</sequence>
<evidence type="ECO:0000256" key="2">
    <source>
        <dbReference type="ARBA" id="ARBA00022723"/>
    </source>
</evidence>
<dbReference type="SUPFAM" id="SSF56281">
    <property type="entry name" value="Metallo-hydrolase/oxidoreductase"/>
    <property type="match status" value="1"/>
</dbReference>
<keyword evidence="3" id="KW-0378">Hydrolase</keyword>
<dbReference type="RefSeq" id="WP_264489413.1">
    <property type="nucleotide sequence ID" value="NZ_JAPDDT010000013.1"/>
</dbReference>
<dbReference type="Proteomes" id="UP001320876">
    <property type="component" value="Unassembled WGS sequence"/>
</dbReference>
<dbReference type="InterPro" id="IPR051453">
    <property type="entry name" value="MBL_Glyoxalase_II"/>
</dbReference>
<dbReference type="CDD" id="cd06262">
    <property type="entry name" value="metallo-hydrolase-like_MBL-fold"/>
    <property type="match status" value="1"/>
</dbReference>
<dbReference type="PANTHER" id="PTHR46233:SF3">
    <property type="entry name" value="HYDROXYACYLGLUTATHIONE HYDROLASE GLOC"/>
    <property type="match status" value="1"/>
</dbReference>
<keyword evidence="4" id="KW-0862">Zinc</keyword>
<evidence type="ECO:0000313" key="7">
    <source>
        <dbReference type="EMBL" id="MCW1925306.1"/>
    </source>
</evidence>
<comment type="cofactor">
    <cofactor evidence="1">
        <name>Zn(2+)</name>
        <dbReference type="ChEBI" id="CHEBI:29105"/>
    </cofactor>
</comment>
<dbReference type="PANTHER" id="PTHR46233">
    <property type="entry name" value="HYDROXYACYLGLUTATHIONE HYDROLASE GLOC"/>
    <property type="match status" value="1"/>
</dbReference>
<dbReference type="Gene3D" id="3.60.15.10">
    <property type="entry name" value="Ribonuclease Z/Hydroxyacylglutathione hydrolase-like"/>
    <property type="match status" value="1"/>
</dbReference>
<dbReference type="EMBL" id="JAPDDT010000013">
    <property type="protein sequence ID" value="MCW1925306.1"/>
    <property type="molecule type" value="Genomic_DNA"/>
</dbReference>
<evidence type="ECO:0000256" key="4">
    <source>
        <dbReference type="ARBA" id="ARBA00022833"/>
    </source>
</evidence>
<feature type="region of interest" description="Disordered" evidence="5">
    <location>
        <begin position="184"/>
        <end position="203"/>
    </location>
</feature>
<reference evidence="7 8" key="1">
    <citation type="submission" date="2022-10" db="EMBL/GenBank/DDBJ databases">
        <title>Luteolibacter arcticus strain CCTCC AB 2014275, whole genome shotgun sequencing project.</title>
        <authorList>
            <person name="Zhao G."/>
            <person name="Shen L."/>
        </authorList>
    </citation>
    <scope>NUCLEOTIDE SEQUENCE [LARGE SCALE GENOMIC DNA]</scope>
    <source>
        <strain evidence="7 8">CCTCC AB 2014275</strain>
    </source>
</reference>
<comment type="caution">
    <text evidence="7">The sequence shown here is derived from an EMBL/GenBank/DDBJ whole genome shotgun (WGS) entry which is preliminary data.</text>
</comment>
<dbReference type="InterPro" id="IPR001279">
    <property type="entry name" value="Metallo-B-lactamas"/>
</dbReference>
<keyword evidence="2" id="KW-0479">Metal-binding</keyword>
<feature type="domain" description="Metallo-beta-lactamase" evidence="6">
    <location>
        <begin position="11"/>
        <end position="185"/>
    </location>
</feature>
<evidence type="ECO:0000256" key="3">
    <source>
        <dbReference type="ARBA" id="ARBA00022801"/>
    </source>
</evidence>
<evidence type="ECO:0000259" key="6">
    <source>
        <dbReference type="SMART" id="SM00849"/>
    </source>
</evidence>
<keyword evidence="8" id="KW-1185">Reference proteome</keyword>
<proteinExistence type="predicted"/>
<evidence type="ECO:0000256" key="5">
    <source>
        <dbReference type="SAM" id="MobiDB-lite"/>
    </source>
</evidence>
<dbReference type="InterPro" id="IPR036866">
    <property type="entry name" value="RibonucZ/Hydroxyglut_hydro"/>
</dbReference>
<accession>A0ABT3GP65</accession>
<gene>
    <name evidence="7" type="ORF">OKA05_22290</name>
</gene>
<protein>
    <submittedName>
        <fullName evidence="7">MBL fold metallo-hydrolase</fullName>
    </submittedName>
</protein>